<dbReference type="Pfam" id="PF02565">
    <property type="entry name" value="RecO_C"/>
    <property type="match status" value="1"/>
</dbReference>
<evidence type="ECO:0000256" key="1">
    <source>
        <dbReference type="ARBA" id="ARBA00007452"/>
    </source>
</evidence>
<evidence type="ECO:0000256" key="4">
    <source>
        <dbReference type="ARBA" id="ARBA00023172"/>
    </source>
</evidence>
<sequence>MLITLKGLVIGQRIIGENSCFLDLFTDKLGMIEVMAHGAKKIGGKNSGAASLFSYATFCVSRSSKGYTLNSAEPICSFYNISADIEALSLAAYFADIIKYCATSEEEHEDLLRFTCMTYFQLEKQKLPLRFIKAIFEFRFLSRIGFMPDLRACRECIAYKSETMMFLPVEGIIYCSDCFEEHSELVEKNVFALNPTLLHTLRYVAYSETDKMYRFRISKENEKLFSAIAEFYLLAQLNRSFPTLDYYKNIAIET</sequence>
<dbReference type="GO" id="GO:0043590">
    <property type="term" value="C:bacterial nucleoid"/>
    <property type="evidence" value="ECO:0007669"/>
    <property type="project" value="TreeGrafter"/>
</dbReference>
<evidence type="ECO:0000259" key="8">
    <source>
        <dbReference type="Pfam" id="PF11967"/>
    </source>
</evidence>
<evidence type="ECO:0000256" key="6">
    <source>
        <dbReference type="ARBA" id="ARBA00033409"/>
    </source>
</evidence>
<name>A0A174ZC78_9FIRM</name>
<protein>
    <recommendedName>
        <fullName evidence="2 7">DNA repair protein RecO</fullName>
    </recommendedName>
    <alternativeName>
        <fullName evidence="6 7">Recombination protein O</fullName>
    </alternativeName>
</protein>
<dbReference type="InterPro" id="IPR003717">
    <property type="entry name" value="RecO"/>
</dbReference>
<dbReference type="SUPFAM" id="SSF50249">
    <property type="entry name" value="Nucleic acid-binding proteins"/>
    <property type="match status" value="1"/>
</dbReference>
<accession>A0A174ZC78</accession>
<dbReference type="Proteomes" id="UP000095662">
    <property type="component" value="Unassembled WGS sequence"/>
</dbReference>
<dbReference type="InterPro" id="IPR042242">
    <property type="entry name" value="RecO_C"/>
</dbReference>
<keyword evidence="4 7" id="KW-0233">DNA recombination</keyword>
<evidence type="ECO:0000313" key="9">
    <source>
        <dbReference type="EMBL" id="CUQ83642.1"/>
    </source>
</evidence>
<dbReference type="AlphaFoldDB" id="A0A174ZC78"/>
<evidence type="ECO:0000256" key="7">
    <source>
        <dbReference type="HAMAP-Rule" id="MF_00201"/>
    </source>
</evidence>
<dbReference type="Pfam" id="PF11967">
    <property type="entry name" value="RecO_N"/>
    <property type="match status" value="1"/>
</dbReference>
<dbReference type="HAMAP" id="MF_00201">
    <property type="entry name" value="RecO"/>
    <property type="match status" value="1"/>
</dbReference>
<dbReference type="EMBL" id="CZBY01000004">
    <property type="protein sequence ID" value="CUQ83642.1"/>
    <property type="molecule type" value="Genomic_DNA"/>
</dbReference>
<proteinExistence type="inferred from homology"/>
<dbReference type="STRING" id="39492.ERS852540_00728"/>
<comment type="function">
    <text evidence="7">Involved in DNA repair and RecF pathway recombination.</text>
</comment>
<dbReference type="Gene3D" id="1.20.1440.120">
    <property type="entry name" value="Recombination protein O, C-terminal domain"/>
    <property type="match status" value="1"/>
</dbReference>
<dbReference type="PANTHER" id="PTHR33991:SF1">
    <property type="entry name" value="DNA REPAIR PROTEIN RECO"/>
    <property type="match status" value="1"/>
</dbReference>
<reference evidence="9 10" key="1">
    <citation type="submission" date="2015-09" db="EMBL/GenBank/DDBJ databases">
        <authorList>
            <consortium name="Pathogen Informatics"/>
        </authorList>
    </citation>
    <scope>NUCLEOTIDE SEQUENCE [LARGE SCALE GENOMIC DNA]</scope>
    <source>
        <strain evidence="9 10">2789STDY5834928</strain>
    </source>
</reference>
<dbReference type="InterPro" id="IPR037278">
    <property type="entry name" value="ARFGAP/RecO"/>
</dbReference>
<evidence type="ECO:0000256" key="2">
    <source>
        <dbReference type="ARBA" id="ARBA00021310"/>
    </source>
</evidence>
<organism evidence="9 10">
    <name type="scientific">[Eubacterium] siraeum</name>
    <dbReference type="NCBI Taxonomy" id="39492"/>
    <lineage>
        <taxon>Bacteria</taxon>
        <taxon>Bacillati</taxon>
        <taxon>Bacillota</taxon>
        <taxon>Clostridia</taxon>
        <taxon>Eubacteriales</taxon>
        <taxon>Oscillospiraceae</taxon>
        <taxon>Oscillospiraceae incertae sedis</taxon>
    </lineage>
</organism>
<dbReference type="SUPFAM" id="SSF57863">
    <property type="entry name" value="ArfGap/RecO-like zinc finger"/>
    <property type="match status" value="1"/>
</dbReference>
<keyword evidence="5 7" id="KW-0234">DNA repair</keyword>
<dbReference type="Gene3D" id="2.40.50.140">
    <property type="entry name" value="Nucleic acid-binding proteins"/>
    <property type="match status" value="1"/>
</dbReference>
<evidence type="ECO:0000256" key="3">
    <source>
        <dbReference type="ARBA" id="ARBA00022763"/>
    </source>
</evidence>
<keyword evidence="3 7" id="KW-0227">DNA damage</keyword>
<dbReference type="GO" id="GO:0006302">
    <property type="term" value="P:double-strand break repair"/>
    <property type="evidence" value="ECO:0007669"/>
    <property type="project" value="TreeGrafter"/>
</dbReference>
<gene>
    <name evidence="7 9" type="primary">recO</name>
    <name evidence="9" type="ORF">ERS852540_00728</name>
</gene>
<feature type="domain" description="DNA replication/recombination mediator RecO N-terminal" evidence="8">
    <location>
        <begin position="1"/>
        <end position="78"/>
    </location>
</feature>
<dbReference type="PANTHER" id="PTHR33991">
    <property type="entry name" value="DNA REPAIR PROTEIN RECO"/>
    <property type="match status" value="1"/>
</dbReference>
<evidence type="ECO:0000256" key="5">
    <source>
        <dbReference type="ARBA" id="ARBA00023204"/>
    </source>
</evidence>
<dbReference type="InterPro" id="IPR012340">
    <property type="entry name" value="NA-bd_OB-fold"/>
</dbReference>
<dbReference type="NCBIfam" id="TIGR00613">
    <property type="entry name" value="reco"/>
    <property type="match status" value="1"/>
</dbReference>
<dbReference type="OrthoDB" id="9797083at2"/>
<evidence type="ECO:0000313" key="10">
    <source>
        <dbReference type="Proteomes" id="UP000095662"/>
    </source>
</evidence>
<dbReference type="Gene3D" id="6.20.220.20">
    <property type="entry name" value="Recombination protein O, zinc-binding domain"/>
    <property type="match status" value="1"/>
</dbReference>
<dbReference type="InterPro" id="IPR022572">
    <property type="entry name" value="DNA_rep/recomb_RecO_N"/>
</dbReference>
<comment type="similarity">
    <text evidence="1 7">Belongs to the RecO family.</text>
</comment>
<dbReference type="GO" id="GO:0006310">
    <property type="term" value="P:DNA recombination"/>
    <property type="evidence" value="ECO:0007669"/>
    <property type="project" value="UniProtKB-UniRule"/>
</dbReference>